<name>A0A2N5U651_9BASI</name>
<comment type="caution">
    <text evidence="1">The sequence shown here is derived from an EMBL/GenBank/DDBJ whole genome shotgun (WGS) entry which is preliminary data.</text>
</comment>
<accession>A0A2N5U651</accession>
<proteinExistence type="predicted"/>
<protein>
    <submittedName>
        <fullName evidence="1">Uncharacterized protein</fullName>
    </submittedName>
</protein>
<dbReference type="EMBL" id="PGCI01000225">
    <property type="protein sequence ID" value="PLW33200.1"/>
    <property type="molecule type" value="Genomic_DNA"/>
</dbReference>
<dbReference type="Proteomes" id="UP000235392">
    <property type="component" value="Unassembled WGS sequence"/>
</dbReference>
<dbReference type="AlphaFoldDB" id="A0A2N5U651"/>
<reference evidence="1 2" key="1">
    <citation type="submission" date="2017-11" db="EMBL/GenBank/DDBJ databases">
        <title>De novo assembly and phasing of dikaryotic genomes from two isolates of Puccinia coronata f. sp. avenae, the causal agent of oat crown rust.</title>
        <authorList>
            <person name="Miller M.E."/>
            <person name="Zhang Y."/>
            <person name="Omidvar V."/>
            <person name="Sperschneider J."/>
            <person name="Schwessinger B."/>
            <person name="Raley C."/>
            <person name="Palmer J.M."/>
            <person name="Garnica D."/>
            <person name="Upadhyaya N."/>
            <person name="Rathjen J."/>
            <person name="Taylor J.M."/>
            <person name="Park R.F."/>
            <person name="Dodds P.N."/>
            <person name="Hirsch C.D."/>
            <person name="Kianian S.F."/>
            <person name="Figueroa M."/>
        </authorList>
    </citation>
    <scope>NUCLEOTIDE SEQUENCE [LARGE SCALE GENOMIC DNA]</scope>
    <source>
        <strain evidence="1">12SD80</strain>
    </source>
</reference>
<sequence>MLLCDAWLWLSISIQRTRRINLKIDGDGLDGDIQAAAFYALEGIFRYLGKIAEVAGAVGVFVGLGALMRVLSLSAGSLLVGAGIVPVLVDICKNSHPDLIETVVRAFTNMQLSQPLLTIKRSTKPMLRITLISLHHPNHPSYSLACFHTHPPVSSNPTFA</sequence>
<gene>
    <name evidence="1" type="ORF">PCASD_09533</name>
</gene>
<organism evidence="1 2">
    <name type="scientific">Puccinia coronata f. sp. avenae</name>
    <dbReference type="NCBI Taxonomy" id="200324"/>
    <lineage>
        <taxon>Eukaryota</taxon>
        <taxon>Fungi</taxon>
        <taxon>Dikarya</taxon>
        <taxon>Basidiomycota</taxon>
        <taxon>Pucciniomycotina</taxon>
        <taxon>Pucciniomycetes</taxon>
        <taxon>Pucciniales</taxon>
        <taxon>Pucciniaceae</taxon>
        <taxon>Puccinia</taxon>
    </lineage>
</organism>
<evidence type="ECO:0000313" key="1">
    <source>
        <dbReference type="EMBL" id="PLW33200.1"/>
    </source>
</evidence>
<evidence type="ECO:0000313" key="2">
    <source>
        <dbReference type="Proteomes" id="UP000235392"/>
    </source>
</evidence>